<dbReference type="Proteomes" id="UP000298663">
    <property type="component" value="Unassembled WGS sequence"/>
</dbReference>
<dbReference type="GO" id="GO:0016020">
    <property type="term" value="C:membrane"/>
    <property type="evidence" value="ECO:0007669"/>
    <property type="project" value="InterPro"/>
</dbReference>
<organism evidence="1 2">
    <name type="scientific">Steinernema carpocapsae</name>
    <name type="common">Entomopathogenic nematode</name>
    <dbReference type="NCBI Taxonomy" id="34508"/>
    <lineage>
        <taxon>Eukaryota</taxon>
        <taxon>Metazoa</taxon>
        <taxon>Ecdysozoa</taxon>
        <taxon>Nematoda</taxon>
        <taxon>Chromadorea</taxon>
        <taxon>Rhabditida</taxon>
        <taxon>Tylenchina</taxon>
        <taxon>Panagrolaimomorpha</taxon>
        <taxon>Strongyloidoidea</taxon>
        <taxon>Steinernematidae</taxon>
        <taxon>Steinernema</taxon>
    </lineage>
</organism>
<gene>
    <name evidence="1" type="ORF">L596_026007</name>
</gene>
<dbReference type="GO" id="GO:0140359">
    <property type="term" value="F:ABC-type transporter activity"/>
    <property type="evidence" value="ECO:0007669"/>
    <property type="project" value="InterPro"/>
</dbReference>
<dbReference type="STRING" id="34508.A0A4U5M121"/>
<dbReference type="Gene3D" id="3.40.50.300">
    <property type="entry name" value="P-loop containing nucleotide triphosphate hydrolases"/>
    <property type="match status" value="1"/>
</dbReference>
<sequence>MILSTHHMDEADVLADRIAIISEGHLVASGSSLFMKQRFGEGNRLVIAKDPKYITQELSRTEPETTPTTADETMQRTMCGERSLCGERSSKKLRKVRPPPNFYNKLVHFIREKTHGEGKFEEDLRGEIVFRIPLTMYAGDMKILFEALESRKEEFGIKSYGISAPSLQQIFLKIAACPRPEAQEGGQELLPGLIR</sequence>
<dbReference type="EMBL" id="AZBU02000010">
    <property type="protein sequence ID" value="TKR61983.1"/>
    <property type="molecule type" value="Genomic_DNA"/>
</dbReference>
<dbReference type="InterPro" id="IPR027417">
    <property type="entry name" value="P-loop_NTPase"/>
</dbReference>
<dbReference type="GO" id="GO:0005319">
    <property type="term" value="F:lipid transporter activity"/>
    <property type="evidence" value="ECO:0007669"/>
    <property type="project" value="TreeGrafter"/>
</dbReference>
<reference evidence="1 2" key="2">
    <citation type="journal article" date="2019" name="G3 (Bethesda)">
        <title>Hybrid Assembly of the Genome of the Entomopathogenic Nematode Steinernema carpocapsae Identifies the X-Chromosome.</title>
        <authorList>
            <person name="Serra L."/>
            <person name="Macchietto M."/>
            <person name="Macias-Munoz A."/>
            <person name="McGill C.J."/>
            <person name="Rodriguez I.M."/>
            <person name="Rodriguez B."/>
            <person name="Murad R."/>
            <person name="Mortazavi A."/>
        </authorList>
    </citation>
    <scope>NUCLEOTIDE SEQUENCE [LARGE SCALE GENOMIC DNA]</scope>
    <source>
        <strain evidence="1 2">ALL</strain>
    </source>
</reference>
<dbReference type="PANTHER" id="PTHR19229">
    <property type="entry name" value="ATP-BINDING CASSETTE TRANSPORTER SUBFAMILY A ABCA"/>
    <property type="match status" value="1"/>
</dbReference>
<dbReference type="InterPro" id="IPR026082">
    <property type="entry name" value="ABCA"/>
</dbReference>
<name>A0A4U5M121_STECR</name>
<accession>A0A4U5M121</accession>
<dbReference type="SUPFAM" id="SSF52540">
    <property type="entry name" value="P-loop containing nucleoside triphosphate hydrolases"/>
    <property type="match status" value="1"/>
</dbReference>
<evidence type="ECO:0000313" key="2">
    <source>
        <dbReference type="Proteomes" id="UP000298663"/>
    </source>
</evidence>
<keyword evidence="2" id="KW-1185">Reference proteome</keyword>
<proteinExistence type="predicted"/>
<dbReference type="AlphaFoldDB" id="A0A4U5M121"/>
<dbReference type="OrthoDB" id="416154at2759"/>
<protein>
    <submittedName>
        <fullName evidence="1">Uncharacterized protein</fullName>
    </submittedName>
</protein>
<reference evidence="1 2" key="1">
    <citation type="journal article" date="2015" name="Genome Biol.">
        <title>Comparative genomics of Steinernema reveals deeply conserved gene regulatory networks.</title>
        <authorList>
            <person name="Dillman A.R."/>
            <person name="Macchietto M."/>
            <person name="Porter C.F."/>
            <person name="Rogers A."/>
            <person name="Williams B."/>
            <person name="Antoshechkin I."/>
            <person name="Lee M.M."/>
            <person name="Goodwin Z."/>
            <person name="Lu X."/>
            <person name="Lewis E.E."/>
            <person name="Goodrich-Blair H."/>
            <person name="Stock S.P."/>
            <person name="Adams B.J."/>
            <person name="Sternberg P.W."/>
            <person name="Mortazavi A."/>
        </authorList>
    </citation>
    <scope>NUCLEOTIDE SEQUENCE [LARGE SCALE GENOMIC DNA]</scope>
    <source>
        <strain evidence="1 2">ALL</strain>
    </source>
</reference>
<evidence type="ECO:0000313" key="1">
    <source>
        <dbReference type="EMBL" id="TKR61983.1"/>
    </source>
</evidence>
<comment type="caution">
    <text evidence="1">The sequence shown here is derived from an EMBL/GenBank/DDBJ whole genome shotgun (WGS) entry which is preliminary data.</text>
</comment>